<evidence type="ECO:0000259" key="1">
    <source>
        <dbReference type="Pfam" id="PF12697"/>
    </source>
</evidence>
<accession>A0ABT4UCU1</accession>
<dbReference type="InterPro" id="IPR029058">
    <property type="entry name" value="AB_hydrolase_fold"/>
</dbReference>
<dbReference type="RefSeq" id="WP_270689640.1">
    <property type="nucleotide sequence ID" value="NZ_JAQFWQ010000113.1"/>
</dbReference>
<dbReference type="InterPro" id="IPR050471">
    <property type="entry name" value="AB_hydrolase"/>
</dbReference>
<evidence type="ECO:0000313" key="3">
    <source>
        <dbReference type="Proteomes" id="UP001527866"/>
    </source>
</evidence>
<keyword evidence="3" id="KW-1185">Reference proteome</keyword>
<dbReference type="InterPro" id="IPR000073">
    <property type="entry name" value="AB_hydrolase_1"/>
</dbReference>
<sequence length="266" mass="27942">MDVATSRDGTRIAYDRSGSGPALILVDGALGHRAFNPHGAALADLLQDAFTVHTYDRRGRGDSGDTAPYAVEREIEDLEALIRAAGGRAHLFGMSSGAVLALDAAAHGLAVEALALYEPPFIVDGSRPPLPPDYAVRVGALAGEGRRAEAVEYFMTAAVGLPAELLGGMREDPSFARMEQVAHTLAYDAAVMGGTMSGVPLPPHRWASVTVPVLVADGGKSEHTFADGADALAAVLRDVRRTTLDGQTHDVDPEVLAPVLRDFFAH</sequence>
<gene>
    <name evidence="2" type="ORF">O4J56_26835</name>
</gene>
<organism evidence="2 3">
    <name type="scientific">Nocardiopsis endophytica</name>
    <dbReference type="NCBI Taxonomy" id="3018445"/>
    <lineage>
        <taxon>Bacteria</taxon>
        <taxon>Bacillati</taxon>
        <taxon>Actinomycetota</taxon>
        <taxon>Actinomycetes</taxon>
        <taxon>Streptosporangiales</taxon>
        <taxon>Nocardiopsidaceae</taxon>
        <taxon>Nocardiopsis</taxon>
    </lineage>
</organism>
<evidence type="ECO:0000313" key="2">
    <source>
        <dbReference type="EMBL" id="MDA2814294.1"/>
    </source>
</evidence>
<protein>
    <submittedName>
        <fullName evidence="2">Alpha/beta hydrolase</fullName>
    </submittedName>
</protein>
<dbReference type="SUPFAM" id="SSF53474">
    <property type="entry name" value="alpha/beta-Hydrolases"/>
    <property type="match status" value="1"/>
</dbReference>
<dbReference type="Pfam" id="PF12697">
    <property type="entry name" value="Abhydrolase_6"/>
    <property type="match status" value="1"/>
</dbReference>
<proteinExistence type="predicted"/>
<dbReference type="Proteomes" id="UP001527866">
    <property type="component" value="Unassembled WGS sequence"/>
</dbReference>
<reference evidence="2 3" key="1">
    <citation type="submission" date="2023-01" db="EMBL/GenBank/DDBJ databases">
        <title>Draft genome sequence of Nocardiopsis sp. RSe5-2 isolated from halophytes.</title>
        <authorList>
            <person name="Duangmal K."/>
            <person name="Chantavorakit T."/>
        </authorList>
    </citation>
    <scope>NUCLEOTIDE SEQUENCE [LARGE SCALE GENOMIC DNA]</scope>
    <source>
        <strain evidence="2 3">RSe5-2</strain>
    </source>
</reference>
<dbReference type="GO" id="GO:0016787">
    <property type="term" value="F:hydrolase activity"/>
    <property type="evidence" value="ECO:0007669"/>
    <property type="project" value="UniProtKB-KW"/>
</dbReference>
<dbReference type="Gene3D" id="3.40.50.1820">
    <property type="entry name" value="alpha/beta hydrolase"/>
    <property type="match status" value="1"/>
</dbReference>
<comment type="caution">
    <text evidence="2">The sequence shown here is derived from an EMBL/GenBank/DDBJ whole genome shotgun (WGS) entry which is preliminary data.</text>
</comment>
<dbReference type="PANTHER" id="PTHR43433">
    <property type="entry name" value="HYDROLASE, ALPHA/BETA FOLD FAMILY PROTEIN"/>
    <property type="match status" value="1"/>
</dbReference>
<feature type="domain" description="AB hydrolase-1" evidence="1">
    <location>
        <begin position="32"/>
        <end position="250"/>
    </location>
</feature>
<name>A0ABT4UCU1_9ACTN</name>
<dbReference type="PANTHER" id="PTHR43433:SF5">
    <property type="entry name" value="AB HYDROLASE-1 DOMAIN-CONTAINING PROTEIN"/>
    <property type="match status" value="1"/>
</dbReference>
<dbReference type="EMBL" id="JAQFWQ010000113">
    <property type="protein sequence ID" value="MDA2814294.1"/>
    <property type="molecule type" value="Genomic_DNA"/>
</dbReference>
<keyword evidence="2" id="KW-0378">Hydrolase</keyword>